<dbReference type="CDD" id="cd19049">
    <property type="entry name" value="LGIC_TM_anion"/>
    <property type="match status" value="1"/>
</dbReference>
<evidence type="ECO:0000256" key="2">
    <source>
        <dbReference type="ARBA" id="ARBA00004236"/>
    </source>
</evidence>
<keyword evidence="3" id="KW-0813">Transport</keyword>
<keyword evidence="8" id="KW-0406">Ion transport</keyword>
<dbReference type="GO" id="GO:0005886">
    <property type="term" value="C:plasma membrane"/>
    <property type="evidence" value="ECO:0007669"/>
    <property type="project" value="UniProtKB-SubCell"/>
</dbReference>
<dbReference type="Pfam" id="PF02932">
    <property type="entry name" value="Neur_chan_memb"/>
    <property type="match status" value="1"/>
</dbReference>
<accession>A0A8J5MZL7</accession>
<feature type="domain" description="Neurotransmitter-gated ion-channel transmembrane" evidence="14">
    <location>
        <begin position="93"/>
        <end position="324"/>
    </location>
</feature>
<dbReference type="InterPro" id="IPR006029">
    <property type="entry name" value="Neurotrans-gated_channel_TM"/>
</dbReference>
<evidence type="ECO:0000259" key="13">
    <source>
        <dbReference type="Pfam" id="PF02931"/>
    </source>
</evidence>
<evidence type="ECO:0000313" key="15">
    <source>
        <dbReference type="EMBL" id="KAG7170015.1"/>
    </source>
</evidence>
<feature type="transmembrane region" description="Helical" evidence="12">
    <location>
        <begin position="119"/>
        <end position="136"/>
    </location>
</feature>
<feature type="domain" description="Neurotransmitter-gated ion-channel ligand-binding" evidence="13">
    <location>
        <begin position="1"/>
        <end position="85"/>
    </location>
</feature>
<dbReference type="PRINTS" id="PR00253">
    <property type="entry name" value="GABAARECEPTR"/>
</dbReference>
<evidence type="ECO:0000256" key="12">
    <source>
        <dbReference type="SAM" id="Phobius"/>
    </source>
</evidence>
<keyword evidence="9 12" id="KW-0472">Membrane</keyword>
<dbReference type="SUPFAM" id="SSF63712">
    <property type="entry name" value="Nicotinic receptor ligand binding domain-like"/>
    <property type="match status" value="1"/>
</dbReference>
<dbReference type="Proteomes" id="UP000747542">
    <property type="component" value="Unassembled WGS sequence"/>
</dbReference>
<dbReference type="InterPro" id="IPR036734">
    <property type="entry name" value="Neur_chan_lig-bd_sf"/>
</dbReference>
<protein>
    <submittedName>
        <fullName evidence="15">Glycine receptor subunit alpha-2-like 5</fullName>
    </submittedName>
</protein>
<keyword evidence="15" id="KW-0675">Receptor</keyword>
<feature type="transmembrane region" description="Helical" evidence="12">
    <location>
        <begin position="310"/>
        <end position="328"/>
    </location>
</feature>
<dbReference type="InterPro" id="IPR006201">
    <property type="entry name" value="Neur_channel"/>
</dbReference>
<evidence type="ECO:0000313" key="16">
    <source>
        <dbReference type="Proteomes" id="UP000747542"/>
    </source>
</evidence>
<evidence type="ECO:0000256" key="7">
    <source>
        <dbReference type="ARBA" id="ARBA00022989"/>
    </source>
</evidence>
<reference evidence="15" key="1">
    <citation type="journal article" date="2021" name="Sci. Adv.">
        <title>The American lobster genome reveals insights on longevity, neural, and immune adaptations.</title>
        <authorList>
            <person name="Polinski J.M."/>
            <person name="Zimin A.V."/>
            <person name="Clark K.F."/>
            <person name="Kohn A.B."/>
            <person name="Sadowski N."/>
            <person name="Timp W."/>
            <person name="Ptitsyn A."/>
            <person name="Khanna P."/>
            <person name="Romanova D.Y."/>
            <person name="Williams P."/>
            <person name="Greenwood S.J."/>
            <person name="Moroz L.L."/>
            <person name="Walt D.R."/>
            <person name="Bodnar A.G."/>
        </authorList>
    </citation>
    <scope>NUCLEOTIDE SEQUENCE</scope>
    <source>
        <strain evidence="15">GMGI-L3</strain>
    </source>
</reference>
<evidence type="ECO:0000256" key="1">
    <source>
        <dbReference type="ARBA" id="ARBA00004141"/>
    </source>
</evidence>
<name>A0A8J5MZL7_HOMAM</name>
<comment type="caution">
    <text evidence="15">The sequence shown here is derived from an EMBL/GenBank/DDBJ whole genome shotgun (WGS) entry which is preliminary data.</text>
</comment>
<feature type="transmembrane region" description="Helical" evidence="12">
    <location>
        <begin position="151"/>
        <end position="173"/>
    </location>
</feature>
<dbReference type="FunFam" id="1.20.58.390:FF:000032">
    <property type="entry name" value="gamma-aminobutyric acid receptor subunit epsilon"/>
    <property type="match status" value="1"/>
</dbReference>
<dbReference type="InterPro" id="IPR006202">
    <property type="entry name" value="Neur_chan_lig-bd"/>
</dbReference>
<comment type="subcellular location">
    <subcellularLocation>
        <location evidence="2">Cell membrane</location>
    </subcellularLocation>
    <subcellularLocation>
        <location evidence="1">Membrane</location>
        <topology evidence="1">Multi-pass membrane protein</topology>
    </subcellularLocation>
</comment>
<feature type="transmembrane region" description="Helical" evidence="12">
    <location>
        <begin position="90"/>
        <end position="112"/>
    </location>
</feature>
<evidence type="ECO:0000256" key="10">
    <source>
        <dbReference type="ARBA" id="ARBA00023303"/>
    </source>
</evidence>
<evidence type="ECO:0000256" key="8">
    <source>
        <dbReference type="ARBA" id="ARBA00023065"/>
    </source>
</evidence>
<keyword evidence="10" id="KW-0407">Ion channel</keyword>
<evidence type="ECO:0000256" key="5">
    <source>
        <dbReference type="ARBA" id="ARBA00022692"/>
    </source>
</evidence>
<keyword evidence="6" id="KW-0732">Signal</keyword>
<dbReference type="GO" id="GO:0005254">
    <property type="term" value="F:chloride channel activity"/>
    <property type="evidence" value="ECO:0007669"/>
    <property type="project" value="UniProtKB-ARBA"/>
</dbReference>
<keyword evidence="16" id="KW-1185">Reference proteome</keyword>
<dbReference type="Pfam" id="PF02931">
    <property type="entry name" value="Neur_chan_LBD"/>
    <property type="match status" value="1"/>
</dbReference>
<keyword evidence="4" id="KW-1003">Cell membrane</keyword>
<dbReference type="PANTHER" id="PTHR18945">
    <property type="entry name" value="NEUROTRANSMITTER GATED ION CHANNEL"/>
    <property type="match status" value="1"/>
</dbReference>
<dbReference type="SUPFAM" id="SSF90112">
    <property type="entry name" value="Neurotransmitter-gated ion-channel transmembrane pore"/>
    <property type="match status" value="1"/>
</dbReference>
<dbReference type="EMBL" id="JAHLQT010014894">
    <property type="protein sequence ID" value="KAG7170015.1"/>
    <property type="molecule type" value="Genomic_DNA"/>
</dbReference>
<keyword evidence="5 12" id="KW-0812">Transmembrane</keyword>
<feature type="region of interest" description="Disordered" evidence="11">
    <location>
        <begin position="223"/>
        <end position="242"/>
    </location>
</feature>
<dbReference type="GO" id="GO:0099095">
    <property type="term" value="F:ligand-gated monoatomic anion channel activity"/>
    <property type="evidence" value="ECO:0007669"/>
    <property type="project" value="UniProtKB-ARBA"/>
</dbReference>
<feature type="compositionally biased region" description="Polar residues" evidence="11">
    <location>
        <begin position="231"/>
        <end position="242"/>
    </location>
</feature>
<sequence>MEFHGYPMDVQTCAMIMQSFMYSPKEVEFHWRSWSPVMLNKDLKLLQFTLRQPLRNYVNTSTHDELGHGERHVRQLVVELEFSREIGHHLVQTFVPSFLVVALSWFSFWLGLEAIPGRVTLLVTSLLTITTLFTGIKEGLPPVAYVKAIDVWMAGCMVFIFAALGEFVVVRVLNVMHTHYQVEPTLLPTHIQPNSAHSPHSEDKHDQRADHFKRFTVMSNKTSDNGDKTLSAHNNNKFSDLTNNLENGGTVRMVTVNASPSMMSAWDPETGNVRPPRSRHQFGRPSLQWVDSKTGEKKILWKEIDRASRIVFPLMYLLFMVIYFPILISRVF</sequence>
<dbReference type="InterPro" id="IPR036719">
    <property type="entry name" value="Neuro-gated_channel_TM_sf"/>
</dbReference>
<evidence type="ECO:0000256" key="11">
    <source>
        <dbReference type="SAM" id="MobiDB-lite"/>
    </source>
</evidence>
<dbReference type="GO" id="GO:0004890">
    <property type="term" value="F:GABA-A receptor activity"/>
    <property type="evidence" value="ECO:0007669"/>
    <property type="project" value="UniProtKB-ARBA"/>
</dbReference>
<proteinExistence type="predicted"/>
<organism evidence="15 16">
    <name type="scientific">Homarus americanus</name>
    <name type="common">American lobster</name>
    <dbReference type="NCBI Taxonomy" id="6706"/>
    <lineage>
        <taxon>Eukaryota</taxon>
        <taxon>Metazoa</taxon>
        <taxon>Ecdysozoa</taxon>
        <taxon>Arthropoda</taxon>
        <taxon>Crustacea</taxon>
        <taxon>Multicrustacea</taxon>
        <taxon>Malacostraca</taxon>
        <taxon>Eumalacostraca</taxon>
        <taxon>Eucarida</taxon>
        <taxon>Decapoda</taxon>
        <taxon>Pleocyemata</taxon>
        <taxon>Astacidea</taxon>
        <taxon>Nephropoidea</taxon>
        <taxon>Nephropidae</taxon>
        <taxon>Homarus</taxon>
    </lineage>
</organism>
<dbReference type="Gene3D" id="2.70.170.10">
    <property type="entry name" value="Neurotransmitter-gated ion-channel ligand-binding domain"/>
    <property type="match status" value="1"/>
</dbReference>
<dbReference type="GO" id="GO:0022824">
    <property type="term" value="F:transmitter-gated monoatomic ion channel activity"/>
    <property type="evidence" value="ECO:0007669"/>
    <property type="project" value="UniProtKB-ARBA"/>
</dbReference>
<gene>
    <name evidence="15" type="primary">Glra2-L5</name>
    <name evidence="15" type="ORF">Hamer_G012237</name>
</gene>
<evidence type="ECO:0000256" key="4">
    <source>
        <dbReference type="ARBA" id="ARBA00022475"/>
    </source>
</evidence>
<dbReference type="InterPro" id="IPR006028">
    <property type="entry name" value="GABAA/Glycine_rcpt"/>
</dbReference>
<dbReference type="AlphaFoldDB" id="A0A8J5MZL7"/>
<evidence type="ECO:0000256" key="9">
    <source>
        <dbReference type="ARBA" id="ARBA00023136"/>
    </source>
</evidence>
<evidence type="ECO:0000256" key="3">
    <source>
        <dbReference type="ARBA" id="ARBA00022448"/>
    </source>
</evidence>
<dbReference type="InterPro" id="IPR038050">
    <property type="entry name" value="Neuro_actylchol_rec"/>
</dbReference>
<evidence type="ECO:0000259" key="14">
    <source>
        <dbReference type="Pfam" id="PF02932"/>
    </source>
</evidence>
<dbReference type="Gene3D" id="1.20.58.390">
    <property type="entry name" value="Neurotransmitter-gated ion-channel transmembrane domain"/>
    <property type="match status" value="1"/>
</dbReference>
<evidence type="ECO:0000256" key="6">
    <source>
        <dbReference type="ARBA" id="ARBA00022729"/>
    </source>
</evidence>
<keyword evidence="7 12" id="KW-1133">Transmembrane helix</keyword>